<name>A0ACC2UVD0_9TREE</name>
<proteinExistence type="predicted"/>
<comment type="caution">
    <text evidence="1">The sequence shown here is derived from an EMBL/GenBank/DDBJ whole genome shotgun (WGS) entry which is preliminary data.</text>
</comment>
<protein>
    <submittedName>
        <fullName evidence="1">Uncharacterized protein</fullName>
    </submittedName>
</protein>
<feature type="non-terminal residue" evidence="1">
    <location>
        <position position="1"/>
    </location>
</feature>
<evidence type="ECO:0000313" key="1">
    <source>
        <dbReference type="EMBL" id="KAJ9090747.1"/>
    </source>
</evidence>
<dbReference type="Proteomes" id="UP001227268">
    <property type="component" value="Unassembled WGS sequence"/>
</dbReference>
<accession>A0ACC2UVD0</accession>
<reference evidence="1" key="1">
    <citation type="submission" date="2023-04" db="EMBL/GenBank/DDBJ databases">
        <title>Draft Genome sequencing of Naganishia species isolated from polar environments using Oxford Nanopore Technology.</title>
        <authorList>
            <person name="Leo P."/>
            <person name="Venkateswaran K."/>
        </authorList>
    </citation>
    <scope>NUCLEOTIDE SEQUENCE</scope>
    <source>
        <strain evidence="1">MNA-CCFEE 5423</strain>
    </source>
</reference>
<sequence length="167" mass="19218">SSKGEVGEDTENTKTPTTGTISADSTPNSTETWSATAFQVSRADRHCVDVPIGSEATVDMGYYKAQVRDMIWEDIVAQEAKRGDECMYAEDKFPIYKPTPRKEWRMRWDRQGLDGSFTLWINNGEPAKYFHPYRCVVRVYVGHEEPRYWIDENLKGCKVCFECKILV</sequence>
<dbReference type="EMBL" id="JASBWT010000088">
    <property type="protein sequence ID" value="KAJ9090747.1"/>
    <property type="molecule type" value="Genomic_DNA"/>
</dbReference>
<organism evidence="1 2">
    <name type="scientific">Naganishia friedmannii</name>
    <dbReference type="NCBI Taxonomy" id="89922"/>
    <lineage>
        <taxon>Eukaryota</taxon>
        <taxon>Fungi</taxon>
        <taxon>Dikarya</taxon>
        <taxon>Basidiomycota</taxon>
        <taxon>Agaricomycotina</taxon>
        <taxon>Tremellomycetes</taxon>
        <taxon>Filobasidiales</taxon>
        <taxon>Filobasidiaceae</taxon>
        <taxon>Naganishia</taxon>
    </lineage>
</organism>
<gene>
    <name evidence="1" type="ORF">QFC21_007374</name>
</gene>
<keyword evidence="2" id="KW-1185">Reference proteome</keyword>
<evidence type="ECO:0000313" key="2">
    <source>
        <dbReference type="Proteomes" id="UP001227268"/>
    </source>
</evidence>